<keyword evidence="10" id="KW-1015">Disulfide bond</keyword>
<reference evidence="17" key="3">
    <citation type="submission" date="2025-09" db="UniProtKB">
        <authorList>
            <consortium name="Ensembl"/>
        </authorList>
    </citation>
    <scope>IDENTIFICATION</scope>
    <source>
        <strain evidence="17">Hereford</strain>
    </source>
</reference>
<dbReference type="GO" id="GO:0050957">
    <property type="term" value="P:equilibrioception"/>
    <property type="evidence" value="ECO:0007669"/>
    <property type="project" value="UniProtKB-ARBA"/>
</dbReference>
<evidence type="ECO:0000259" key="16">
    <source>
        <dbReference type="PROSITE" id="PS50268"/>
    </source>
</evidence>
<feature type="domain" description="Cadherin" evidence="16">
    <location>
        <begin position="825"/>
        <end position="931"/>
    </location>
</feature>
<comment type="subcellular location">
    <subcellularLocation>
        <location evidence="1">Cell membrane</location>
        <topology evidence="1">Single-pass type I membrane protein</topology>
    </subcellularLocation>
</comment>
<evidence type="ECO:0000256" key="1">
    <source>
        <dbReference type="ARBA" id="ARBA00004251"/>
    </source>
</evidence>
<feature type="domain" description="Cadherin" evidence="16">
    <location>
        <begin position="515"/>
        <end position="621"/>
    </location>
</feature>
<feature type="domain" description="Cadherin" evidence="16">
    <location>
        <begin position="283"/>
        <end position="400"/>
    </location>
</feature>
<dbReference type="CDD" id="cd11304">
    <property type="entry name" value="Cadherin_repeat"/>
    <property type="match status" value="9"/>
</dbReference>
<dbReference type="Bgee" id="ENSBTAG00000045905">
    <property type="expression patterns" value="Expressed in retina and 39 other cell types or tissues"/>
</dbReference>
<evidence type="ECO:0000313" key="17">
    <source>
        <dbReference type="Ensembl" id="ENSBTAP00000070463.2"/>
    </source>
</evidence>
<dbReference type="VEuPathDB" id="HostDB:ENSBTAG00000045905"/>
<dbReference type="Pfam" id="PF23206">
    <property type="entry name" value="PCDH15_12th"/>
    <property type="match status" value="1"/>
</dbReference>
<feature type="transmembrane region" description="Helical" evidence="14">
    <location>
        <begin position="1380"/>
        <end position="1402"/>
    </location>
</feature>
<dbReference type="InterPro" id="IPR050971">
    <property type="entry name" value="Cadherin-domain_protein"/>
</dbReference>
<dbReference type="GlyGen" id="A0A3Q1MIC6">
    <property type="glycosylation" value="2 sites"/>
</dbReference>
<dbReference type="FunFam" id="2.60.40.60:FF:000063">
    <property type="entry name" value="protocadherin-15 isoform X1"/>
    <property type="match status" value="1"/>
</dbReference>
<feature type="compositionally biased region" description="Polar residues" evidence="13">
    <location>
        <begin position="1644"/>
        <end position="1654"/>
    </location>
</feature>
<dbReference type="SUPFAM" id="SSF49313">
    <property type="entry name" value="Cadherin-like"/>
    <property type="match status" value="10"/>
</dbReference>
<dbReference type="Gene3D" id="2.60.40.60">
    <property type="entry name" value="Cadherins"/>
    <property type="match status" value="10"/>
</dbReference>
<dbReference type="FunFam" id="2.60.40.60:FF:000055">
    <property type="entry name" value="protocadherin-15 isoform X1"/>
    <property type="match status" value="1"/>
</dbReference>
<feature type="domain" description="Cadherin" evidence="16">
    <location>
        <begin position="1150"/>
        <end position="1264"/>
    </location>
</feature>
<feature type="signal peptide" evidence="15">
    <location>
        <begin position="1"/>
        <end position="26"/>
    </location>
</feature>
<feature type="domain" description="Cadherin" evidence="16">
    <location>
        <begin position="932"/>
        <end position="1040"/>
    </location>
</feature>
<dbReference type="Pfam" id="PF18432">
    <property type="entry name" value="ECD"/>
    <property type="match status" value="1"/>
</dbReference>
<dbReference type="Proteomes" id="UP000009136">
    <property type="component" value="Chromosome 26"/>
</dbReference>
<keyword evidence="7" id="KW-0130">Cell adhesion</keyword>
<feature type="compositionally biased region" description="Pro residues" evidence="13">
    <location>
        <begin position="1737"/>
        <end position="1763"/>
    </location>
</feature>
<feature type="region of interest" description="Disordered" evidence="13">
    <location>
        <begin position="1477"/>
        <end position="1505"/>
    </location>
</feature>
<evidence type="ECO:0000256" key="9">
    <source>
        <dbReference type="ARBA" id="ARBA00023136"/>
    </source>
</evidence>
<accession>A0A3Q1MIC6</accession>
<dbReference type="InterPro" id="IPR002126">
    <property type="entry name" value="Cadherin-like_dom"/>
</dbReference>
<dbReference type="PANTHER" id="PTHR24025:SF31">
    <property type="entry name" value="NEURAL-CADHERIN"/>
    <property type="match status" value="1"/>
</dbReference>
<feature type="domain" description="Cadherin" evidence="16">
    <location>
        <begin position="108"/>
        <end position="152"/>
    </location>
</feature>
<feature type="chain" id="PRO_5042137174" description="Protocadherin-15" evidence="15">
    <location>
        <begin position="27"/>
        <end position="1948"/>
    </location>
</feature>
<evidence type="ECO:0000256" key="14">
    <source>
        <dbReference type="SAM" id="Phobius"/>
    </source>
</evidence>
<dbReference type="Gene3D" id="2.60.40.3430">
    <property type="match status" value="1"/>
</dbReference>
<evidence type="ECO:0000256" key="10">
    <source>
        <dbReference type="ARBA" id="ARBA00023157"/>
    </source>
</evidence>
<dbReference type="GO" id="GO:0007605">
    <property type="term" value="P:sensory perception of sound"/>
    <property type="evidence" value="ECO:0007669"/>
    <property type="project" value="InterPro"/>
</dbReference>
<dbReference type="InterPro" id="IPR020894">
    <property type="entry name" value="Cadherin_CS"/>
</dbReference>
<dbReference type="FunFam" id="2.60.40.60:FF:000057">
    <property type="entry name" value="protocadherin-15 isoform X1"/>
    <property type="match status" value="1"/>
</dbReference>
<evidence type="ECO:0000256" key="6">
    <source>
        <dbReference type="ARBA" id="ARBA00022837"/>
    </source>
</evidence>
<dbReference type="FunFam" id="2.60.40.60:FF:000056">
    <property type="entry name" value="protocadherin-15 isoform X1"/>
    <property type="match status" value="1"/>
</dbReference>
<gene>
    <name evidence="17 19" type="primary">PCDH15</name>
</gene>
<keyword evidence="6 12" id="KW-0106">Calcium</keyword>
<dbReference type="GO" id="GO:0048839">
    <property type="term" value="P:inner ear development"/>
    <property type="evidence" value="ECO:0007669"/>
    <property type="project" value="InterPro"/>
</dbReference>
<evidence type="ECO:0000256" key="8">
    <source>
        <dbReference type="ARBA" id="ARBA00022989"/>
    </source>
</evidence>
<evidence type="ECO:0000256" key="2">
    <source>
        <dbReference type="ARBA" id="ARBA00022475"/>
    </source>
</evidence>
<feature type="compositionally biased region" description="Pro residues" evidence="13">
    <location>
        <begin position="1792"/>
        <end position="1821"/>
    </location>
</feature>
<proteinExistence type="predicted"/>
<feature type="domain" description="Cadherin" evidence="16">
    <location>
        <begin position="622"/>
        <end position="722"/>
    </location>
</feature>
<dbReference type="InterPro" id="IPR030718">
    <property type="entry name" value="EC_dom_sf"/>
</dbReference>
<dbReference type="InterPro" id="IPR015919">
    <property type="entry name" value="Cadherin-like_sf"/>
</dbReference>
<dbReference type="InterPro" id="IPR056989">
    <property type="entry name" value="PCDH15_12th_dom"/>
</dbReference>
<dbReference type="FunFam" id="2.60.40.60:FF:000070">
    <property type="entry name" value="protocadherin-15 isoform X1"/>
    <property type="match status" value="1"/>
</dbReference>
<dbReference type="FunFam" id="2.60.40.3430:FF:000001">
    <property type="entry name" value="protocadherin-15 isoform X1"/>
    <property type="match status" value="1"/>
</dbReference>
<feature type="domain" description="Cadherin" evidence="16">
    <location>
        <begin position="724"/>
        <end position="824"/>
    </location>
</feature>
<dbReference type="Pfam" id="PF00028">
    <property type="entry name" value="Cadherin"/>
    <property type="match status" value="8"/>
</dbReference>
<evidence type="ECO:0000256" key="13">
    <source>
        <dbReference type="SAM" id="MobiDB-lite"/>
    </source>
</evidence>
<dbReference type="FunFam" id="2.60.40.60:FF:000050">
    <property type="entry name" value="protocadherin-15 isoform X1"/>
    <property type="match status" value="1"/>
</dbReference>
<dbReference type="GeneTree" id="ENSGT00940000156675"/>
<evidence type="ECO:0000256" key="7">
    <source>
        <dbReference type="ARBA" id="ARBA00022889"/>
    </source>
</evidence>
<feature type="domain" description="Cadherin" evidence="16">
    <location>
        <begin position="1042"/>
        <end position="1149"/>
    </location>
</feature>
<feature type="compositionally biased region" description="Low complexity" evidence="13">
    <location>
        <begin position="1764"/>
        <end position="1776"/>
    </location>
</feature>
<evidence type="ECO:0000256" key="4">
    <source>
        <dbReference type="ARBA" id="ARBA00022729"/>
    </source>
</evidence>
<dbReference type="FunFam" id="2.60.40.60:FF:000047">
    <property type="entry name" value="protocadherin-15 isoform X1"/>
    <property type="match status" value="1"/>
</dbReference>
<dbReference type="GO" id="GO:0001750">
    <property type="term" value="C:photoreceptor outer segment"/>
    <property type="evidence" value="ECO:0007669"/>
    <property type="project" value="UniProtKB-ARBA"/>
</dbReference>
<dbReference type="PRINTS" id="PR00205">
    <property type="entry name" value="CADHERIN"/>
</dbReference>
<reference evidence="17" key="1">
    <citation type="submission" date="2018-03" db="EMBL/GenBank/DDBJ databases">
        <title>ARS-UCD1.2.</title>
        <authorList>
            <person name="Rosen B.D."/>
            <person name="Bickhart D.M."/>
            <person name="Koren S."/>
            <person name="Schnabel R.D."/>
            <person name="Hall R."/>
            <person name="Zimin A."/>
            <person name="Dreischer C."/>
            <person name="Schultheiss S."/>
            <person name="Schroeder S.G."/>
            <person name="Elsik C.G."/>
            <person name="Couldrey C."/>
            <person name="Liu G.E."/>
            <person name="Van Tassell C.P."/>
            <person name="Phillippy A.M."/>
            <person name="Smith T.P.L."/>
            <person name="Medrano J.F."/>
        </authorList>
    </citation>
    <scope>NUCLEOTIDE SEQUENCE [LARGE SCALE GENOMIC DNA]</scope>
    <source>
        <strain evidence="17">Hereford</strain>
    </source>
</reference>
<dbReference type="GO" id="GO:0005509">
    <property type="term" value="F:calcium ion binding"/>
    <property type="evidence" value="ECO:0007669"/>
    <property type="project" value="UniProtKB-UniRule"/>
</dbReference>
<feature type="domain" description="Cadherin" evidence="16">
    <location>
        <begin position="153"/>
        <end position="270"/>
    </location>
</feature>
<evidence type="ECO:0000256" key="12">
    <source>
        <dbReference type="PROSITE-ProRule" id="PRU00043"/>
    </source>
</evidence>
<keyword evidence="9 14" id="KW-0472">Membrane</keyword>
<dbReference type="PROSITE" id="PS50268">
    <property type="entry name" value="CADHERIN_2"/>
    <property type="match status" value="11"/>
</dbReference>
<keyword evidence="5" id="KW-0677">Repeat</keyword>
<evidence type="ECO:0000256" key="3">
    <source>
        <dbReference type="ARBA" id="ARBA00022692"/>
    </source>
</evidence>
<feature type="compositionally biased region" description="Polar residues" evidence="13">
    <location>
        <begin position="1601"/>
        <end position="1620"/>
    </location>
</feature>
<reference evidence="17" key="2">
    <citation type="submission" date="2025-08" db="UniProtKB">
        <authorList>
            <consortium name="Ensembl"/>
        </authorList>
    </citation>
    <scope>IDENTIFICATION</scope>
    <source>
        <strain evidence="17">Hereford</strain>
    </source>
</reference>
<keyword evidence="8 14" id="KW-1133">Transmembrane helix</keyword>
<dbReference type="GO" id="GO:0007156">
    <property type="term" value="P:homophilic cell adhesion via plasma membrane adhesion molecules"/>
    <property type="evidence" value="ECO:0007669"/>
    <property type="project" value="InterPro"/>
</dbReference>
<dbReference type="Ensembl" id="ENSBTAT00000076199.2">
    <property type="protein sequence ID" value="ENSBTAP00000070463.2"/>
    <property type="gene ID" value="ENSBTAG00000045905.4"/>
</dbReference>
<name>A0A3Q1MIC6_BOVIN</name>
<dbReference type="FunFam" id="2.60.40.60:FF:000054">
    <property type="entry name" value="protocadherin-15 isoform X1"/>
    <property type="match status" value="1"/>
</dbReference>
<feature type="domain" description="Cadherin" evidence="16">
    <location>
        <begin position="401"/>
        <end position="514"/>
    </location>
</feature>
<feature type="region of interest" description="Disordered" evidence="13">
    <location>
        <begin position="1601"/>
        <end position="1667"/>
    </location>
</feature>
<evidence type="ECO:0000256" key="5">
    <source>
        <dbReference type="ARBA" id="ARBA00022737"/>
    </source>
</evidence>
<keyword evidence="2" id="KW-1003">Cell membrane</keyword>
<evidence type="ECO:0000256" key="15">
    <source>
        <dbReference type="SAM" id="SignalP"/>
    </source>
</evidence>
<dbReference type="PANTHER" id="PTHR24025">
    <property type="entry name" value="DESMOGLEIN FAMILY MEMBER"/>
    <property type="match status" value="1"/>
</dbReference>
<organism evidence="17 18">
    <name type="scientific">Bos taurus</name>
    <name type="common">Bovine</name>
    <dbReference type="NCBI Taxonomy" id="9913"/>
    <lineage>
        <taxon>Eukaryota</taxon>
        <taxon>Metazoa</taxon>
        <taxon>Chordata</taxon>
        <taxon>Craniata</taxon>
        <taxon>Vertebrata</taxon>
        <taxon>Euteleostomi</taxon>
        <taxon>Mammalia</taxon>
        <taxon>Eutheria</taxon>
        <taxon>Laurasiatheria</taxon>
        <taxon>Artiodactyla</taxon>
        <taxon>Ruminantia</taxon>
        <taxon>Pecora</taxon>
        <taxon>Bovidae</taxon>
        <taxon>Bovinae</taxon>
        <taxon>Bos</taxon>
    </lineage>
</organism>
<dbReference type="FunFam" id="2.60.40.60:FF:000049">
    <property type="entry name" value="protocadherin-15 isoform X1"/>
    <property type="match status" value="1"/>
</dbReference>
<dbReference type="VGNC" id="VGNC:32617">
    <property type="gene designation" value="PCDH15"/>
</dbReference>
<dbReference type="GO" id="GO:0032420">
    <property type="term" value="C:stereocilium"/>
    <property type="evidence" value="ECO:0007669"/>
    <property type="project" value="InterPro"/>
</dbReference>
<keyword evidence="3 14" id="KW-0812">Transmembrane</keyword>
<evidence type="ECO:0000256" key="11">
    <source>
        <dbReference type="ARBA" id="ARBA00072302"/>
    </source>
</evidence>
<dbReference type="PROSITE" id="PS00232">
    <property type="entry name" value="CADHERIN_1"/>
    <property type="match status" value="4"/>
</dbReference>
<dbReference type="InterPro" id="IPR041149">
    <property type="entry name" value="EC_dom"/>
</dbReference>
<evidence type="ECO:0000313" key="18">
    <source>
        <dbReference type="Proteomes" id="UP000009136"/>
    </source>
</evidence>
<dbReference type="FunFam" id="2.60.40.60:FF:000048">
    <property type="entry name" value="protocadherin-15 isoform X1"/>
    <property type="match status" value="1"/>
</dbReference>
<dbReference type="GO" id="GO:0050953">
    <property type="term" value="P:sensory perception of light stimulus"/>
    <property type="evidence" value="ECO:0007669"/>
    <property type="project" value="UniProtKB-ARBA"/>
</dbReference>
<sequence>MFQQFSLWKWFISGIILGCLFTVCLGQYDDDWQYEDCKLARGGPPATIVAIDEESRNGTILVDNMLIKGTAGGPDPTIELSLKDNVDYWVLLDPVKQMLFLNSTGRVLDRDPPMNIHSLVVQVQCINKKVGTVIYHEVRIVVRDRNDNSPTFKHESYYATVNELTPVGTTIFTGFSGDNGATDIDDGPNGQIEYVIQYNPDDPTSNDTFEIPLMLTGNVVLRKRLNYEDKTRYFVIIQANDRAQNLNERRTTTTTLTVDILDGDDLGPMFLPCVLVPNTRDCRPLTYQAAIPELRTPEELNPIIVTPPIQAIDQDRNIQPPSDRPGILYSILVGTPEDYPRFFHMHPRTAELSLLEPVNRDFHQKFDLVIKAEQDNGHPLPTFASLHIEILDENNQSPYFTMPSYQGYILESAPVGATISDSLNLTTPLRIVALDKDIEDTKDPELHLFLNDYTSVFTVTQTGITRYLTLLQPVDREEQQTYTFSITAFDGVQESEPVIVNIRVMDANDNTPTFPEISYDVYVYTDMNPGDSVIQLTAVDADEGSNGEITYEILVGAQGDFIINKTTGLITIAPGVELMVGRTYALTVQAADNAPPAERRHSICTVYIEVLPPNNQSPPRFPQLMYSLEISEAMRIGAVLLNLQATDREGDPITYAIENGDPQRVFNLSETTGILTLGKALDRESTDRYILIITASDGRPDGTSTATVNVVVTDVNDNAPVFDPYLPRNLSVVEEEANAFVGQVRAVDPDAGINGQVHYSLGNFNNLFRITSNGSIYTAVKLNREVRDYYELVVVATDGAVHPRHSTLTLAIKVLDIDDNSPVFTNSTYTVVVEENLPAGTTFLQIEAKDVDLGANVSYRIRSPEVKHFFALHPFTGELSLLRSLDYESFPDQEASITFLVEAFDIYGTMPPGIATVTVIVKDMNDYPPVFSKRIYKGMVAPDAVKGTPITTVYAEDADPPGLPASRVRYRVDDVQFPYPASIFDVEEDSGRVITRVNLNEEPTTIFKLVIVAFDDGEPVMFSSATVKILVLHPGEIPRFTQEEYRPPPVSELATRGTMVGVISAAAINQSIVYSIVAGNEEDKFGINNITGVIYVNAPLDYETRTSYVLRVQADSLEVVLANLRVPSKSNTAKVYIEIQDENDHPPVFQKKFYIGGVSEDARMFASVLRVKATDKDTGNYSAMAYRLIIPPIKEGKEGFVVEAYTGLIKTAMLFHNMRRSYFKFQVIATDNYGKGLSGKADVLVSVVNQLDMQVIVSNVPPTLVEKKIEDLTEILDRYVQEQIPGAKVVVESIGARRHGDAFSLEDYTKCDLTVYAIDPQTNRAIDRNELFKFLDGKLLDINKDFQPYYGEGGRILEIRTPEAVTSIKKRGESLGYTEGALLALAFIIILCCIPAILVVLVSYRQFKVRQAECIKTARIQSALPAAKPAAPAPTPVAMPPPPPPPPGAHLYEELGDSTMHNLFLLYHFQQSRENKSVSEDRKHQRFSSRTVEAHKQTHVDGSLKNSWPRSARDFTLMSGEDALNAHSTIYKEYTDQRSTNSDFLLRTDFVKSFLPKTQAKNEFLRGPREKIQRMWNRPTCLPRRPMWELPDRSETIALKQWQSNRQKAENESTGTNPNERGNRSPLLTVEDADVTEKEETGESESPTIKGTEQLQSLPSDSSLSSPWSHCSLSTLPTVSRTVGLKSEPNVVVSPADCSLELSPSMPCILNSEFLSRETPTCLMTFETKTDIFENLPCPPKTSPPPPPSCPPPPPPLPSPPLTPHILTPLAVSSLPPSNPPPLPPHLLLSVPSPPSSTSPPPFLPSLPPLPPASPPRPSLLPPSMSVPSTTCAFTPAIERTVNVTPAKEVKSSMIQLSTSTTLCNANPQREPKGILKHVKNLAELEKSVANMYSQIEKNNPPAQLSKLQMSCPSETTNTEMTSENQENLHNIVEGIEKQSHSHSTTSL</sequence>
<feature type="compositionally biased region" description="Low complexity" evidence="13">
    <location>
        <begin position="1655"/>
        <end position="1667"/>
    </location>
</feature>
<protein>
    <recommendedName>
        <fullName evidence="11">Protocadherin-15</fullName>
    </recommendedName>
</protein>
<feature type="region of interest" description="Disordered" evidence="13">
    <location>
        <begin position="1734"/>
        <end position="1824"/>
    </location>
</feature>
<dbReference type="SMART" id="SM00112">
    <property type="entry name" value="CA"/>
    <property type="match status" value="11"/>
</dbReference>
<keyword evidence="4 15" id="KW-0732">Signal</keyword>
<keyword evidence="18" id="KW-1185">Reference proteome</keyword>
<dbReference type="GO" id="GO:0005886">
    <property type="term" value="C:plasma membrane"/>
    <property type="evidence" value="ECO:0007669"/>
    <property type="project" value="UniProtKB-SubCell"/>
</dbReference>
<evidence type="ECO:0000313" key="19">
    <source>
        <dbReference type="VGNC" id="VGNC:32617"/>
    </source>
</evidence>